<comment type="subcellular location">
    <subcellularLocation>
        <location evidence="1">Secreted</location>
        <location evidence="1">Extracellular space</location>
    </subcellularLocation>
</comment>
<dbReference type="EMBL" id="CM015722">
    <property type="protein sequence ID" value="KAF3695535.1"/>
    <property type="molecule type" value="Genomic_DNA"/>
</dbReference>
<dbReference type="PROSITE" id="PS00134">
    <property type="entry name" value="TRYPSIN_HIS"/>
    <property type="match status" value="1"/>
</dbReference>
<keyword evidence="9" id="KW-1185">Reference proteome</keyword>
<dbReference type="EC" id="3.4.21.4" evidence="5"/>
<dbReference type="InterPro" id="IPR001254">
    <property type="entry name" value="Trypsin_dom"/>
</dbReference>
<dbReference type="PANTHER" id="PTHR24271">
    <property type="entry name" value="KALLIKREIN-RELATED"/>
    <property type="match status" value="1"/>
</dbReference>
<organism evidence="8 9">
    <name type="scientific">Channa argus</name>
    <name type="common">Northern snakehead</name>
    <name type="synonym">Ophicephalus argus</name>
    <dbReference type="NCBI Taxonomy" id="215402"/>
    <lineage>
        <taxon>Eukaryota</taxon>
        <taxon>Metazoa</taxon>
        <taxon>Chordata</taxon>
        <taxon>Craniata</taxon>
        <taxon>Vertebrata</taxon>
        <taxon>Euteleostomi</taxon>
        <taxon>Actinopterygii</taxon>
        <taxon>Neopterygii</taxon>
        <taxon>Teleostei</taxon>
        <taxon>Neoteleostei</taxon>
        <taxon>Acanthomorphata</taxon>
        <taxon>Anabantaria</taxon>
        <taxon>Anabantiformes</taxon>
        <taxon>Channoidei</taxon>
        <taxon>Channidae</taxon>
        <taxon>Channa</taxon>
    </lineage>
</organism>
<dbReference type="PROSITE" id="PS50240">
    <property type="entry name" value="TRYPSIN_DOM"/>
    <property type="match status" value="1"/>
</dbReference>
<dbReference type="Pfam" id="PF00089">
    <property type="entry name" value="Trypsin"/>
    <property type="match status" value="1"/>
</dbReference>
<dbReference type="InterPro" id="IPR009003">
    <property type="entry name" value="Peptidase_S1_PA"/>
</dbReference>
<dbReference type="PANTHER" id="PTHR24271:SF52">
    <property type="entry name" value="GRANZYME K"/>
    <property type="match status" value="1"/>
</dbReference>
<evidence type="ECO:0000256" key="6">
    <source>
        <dbReference type="SAM" id="SignalP"/>
    </source>
</evidence>
<dbReference type="Gene3D" id="2.40.10.10">
    <property type="entry name" value="Trypsin-like serine proteases"/>
    <property type="match status" value="2"/>
</dbReference>
<evidence type="ECO:0000256" key="2">
    <source>
        <dbReference type="ARBA" id="ARBA00023145"/>
    </source>
</evidence>
<dbReference type="Proteomes" id="UP000503349">
    <property type="component" value="Chromosome 11"/>
</dbReference>
<evidence type="ECO:0000313" key="9">
    <source>
        <dbReference type="Proteomes" id="UP000503349"/>
    </source>
</evidence>
<sequence length="125" mass="13891">MTCPRGFIVVISCMVLHSVQTSYGSEIIGGKEVEPHSMPYMALLETNTPACGGTLINPSWVLTAAHCKNITKVLLGVHSINETKSKSRQVLKVKKAYPHPCYDEAEKVNDLMLLKLDKKVKKPRR</sequence>
<name>A0A6G1PZ29_CHAAH</name>
<dbReference type="SUPFAM" id="SSF50494">
    <property type="entry name" value="Trypsin-like serine proteases"/>
    <property type="match status" value="1"/>
</dbReference>
<protein>
    <recommendedName>
        <fullName evidence="5">trypsin</fullName>
        <ecNumber evidence="5">3.4.21.4</ecNumber>
    </recommendedName>
</protein>
<dbReference type="InterPro" id="IPR018114">
    <property type="entry name" value="TRYPSIN_HIS"/>
</dbReference>
<feature type="signal peptide" evidence="6">
    <location>
        <begin position="1"/>
        <end position="24"/>
    </location>
</feature>
<evidence type="ECO:0000256" key="3">
    <source>
        <dbReference type="ARBA" id="ARBA00023157"/>
    </source>
</evidence>
<dbReference type="FunFam" id="2.40.10.10:FF:000005">
    <property type="entry name" value="Serine protease 37"/>
    <property type="match status" value="1"/>
</dbReference>
<dbReference type="GO" id="GO:0006508">
    <property type="term" value="P:proteolysis"/>
    <property type="evidence" value="ECO:0007669"/>
    <property type="project" value="InterPro"/>
</dbReference>
<reference evidence="8 9" key="1">
    <citation type="submission" date="2019-02" db="EMBL/GenBank/DDBJ databases">
        <title>Opniocepnalus argus genome.</title>
        <authorList>
            <person name="Zhou C."/>
            <person name="Xiao S."/>
        </authorList>
    </citation>
    <scope>NUCLEOTIDE SEQUENCE [LARGE SCALE GENOMIC DNA]</scope>
    <source>
        <strain evidence="8">OARG1902GOOAL</strain>
        <tissue evidence="8">Muscle</tissue>
    </source>
</reference>
<feature type="domain" description="Peptidase S1" evidence="7">
    <location>
        <begin position="27"/>
        <end position="125"/>
    </location>
</feature>
<dbReference type="GO" id="GO:0005576">
    <property type="term" value="C:extracellular region"/>
    <property type="evidence" value="ECO:0007669"/>
    <property type="project" value="UniProtKB-SubCell"/>
</dbReference>
<comment type="catalytic activity">
    <reaction evidence="4">
        <text>Preferential cleavage: Arg-|-Xaa, Lys-|-Xaa.</text>
        <dbReference type="EC" id="3.4.21.4"/>
    </reaction>
</comment>
<dbReference type="AlphaFoldDB" id="A0A6G1PZ29"/>
<dbReference type="PRINTS" id="PR00722">
    <property type="entry name" value="CHYMOTRYPSIN"/>
</dbReference>
<evidence type="ECO:0000256" key="4">
    <source>
        <dbReference type="ARBA" id="ARBA00036320"/>
    </source>
</evidence>
<evidence type="ECO:0000256" key="5">
    <source>
        <dbReference type="ARBA" id="ARBA00038868"/>
    </source>
</evidence>
<proteinExistence type="predicted"/>
<keyword evidence="3" id="KW-1015">Disulfide bond</keyword>
<accession>A0A6G1PZ29</accession>
<dbReference type="InterPro" id="IPR043504">
    <property type="entry name" value="Peptidase_S1_PA_chymotrypsin"/>
</dbReference>
<evidence type="ECO:0000259" key="7">
    <source>
        <dbReference type="PROSITE" id="PS50240"/>
    </source>
</evidence>
<evidence type="ECO:0000256" key="1">
    <source>
        <dbReference type="ARBA" id="ARBA00004239"/>
    </source>
</evidence>
<dbReference type="SMART" id="SM00020">
    <property type="entry name" value="Tryp_SPc"/>
    <property type="match status" value="1"/>
</dbReference>
<feature type="chain" id="PRO_5026029308" description="trypsin" evidence="6">
    <location>
        <begin position="25"/>
        <end position="125"/>
    </location>
</feature>
<gene>
    <name evidence="8" type="ORF">EXN66_Car011211</name>
</gene>
<keyword evidence="6" id="KW-0732">Signal</keyword>
<evidence type="ECO:0000313" key="8">
    <source>
        <dbReference type="EMBL" id="KAF3695535.1"/>
    </source>
</evidence>
<keyword evidence="2" id="KW-0865">Zymogen</keyword>
<dbReference type="GO" id="GO:0004252">
    <property type="term" value="F:serine-type endopeptidase activity"/>
    <property type="evidence" value="ECO:0007669"/>
    <property type="project" value="UniProtKB-EC"/>
</dbReference>
<reference evidence="9" key="2">
    <citation type="submission" date="2019-02" db="EMBL/GenBank/DDBJ databases">
        <title>Opniocepnalus argus Var Kimnra genome.</title>
        <authorList>
            <person name="Zhou C."/>
            <person name="Xiao S."/>
        </authorList>
    </citation>
    <scope>NUCLEOTIDE SEQUENCE [LARGE SCALE GENOMIC DNA]</scope>
</reference>
<dbReference type="InterPro" id="IPR001314">
    <property type="entry name" value="Peptidase_S1A"/>
</dbReference>